<evidence type="ECO:0000313" key="2">
    <source>
        <dbReference type="Proteomes" id="UP000814140"/>
    </source>
</evidence>
<reference evidence="1" key="1">
    <citation type="submission" date="2021-03" db="EMBL/GenBank/DDBJ databases">
        <authorList>
            <consortium name="DOE Joint Genome Institute"/>
            <person name="Ahrendt S."/>
            <person name="Looney B.P."/>
            <person name="Miyauchi S."/>
            <person name="Morin E."/>
            <person name="Drula E."/>
            <person name="Courty P.E."/>
            <person name="Chicoki N."/>
            <person name="Fauchery L."/>
            <person name="Kohler A."/>
            <person name="Kuo A."/>
            <person name="Labutti K."/>
            <person name="Pangilinan J."/>
            <person name="Lipzen A."/>
            <person name="Riley R."/>
            <person name="Andreopoulos W."/>
            <person name="He G."/>
            <person name="Johnson J."/>
            <person name="Barry K.W."/>
            <person name="Grigoriev I.V."/>
            <person name="Nagy L."/>
            <person name="Hibbett D."/>
            <person name="Henrissat B."/>
            <person name="Matheny P.B."/>
            <person name="Labbe J."/>
            <person name="Martin F."/>
        </authorList>
    </citation>
    <scope>NUCLEOTIDE SEQUENCE</scope>
    <source>
        <strain evidence="1">HHB10654</strain>
    </source>
</reference>
<comment type="caution">
    <text evidence="1">The sequence shown here is derived from an EMBL/GenBank/DDBJ whole genome shotgun (WGS) entry which is preliminary data.</text>
</comment>
<dbReference type="EMBL" id="MU277207">
    <property type="protein sequence ID" value="KAI0062447.1"/>
    <property type="molecule type" value="Genomic_DNA"/>
</dbReference>
<organism evidence="1 2">
    <name type="scientific">Artomyces pyxidatus</name>
    <dbReference type="NCBI Taxonomy" id="48021"/>
    <lineage>
        <taxon>Eukaryota</taxon>
        <taxon>Fungi</taxon>
        <taxon>Dikarya</taxon>
        <taxon>Basidiomycota</taxon>
        <taxon>Agaricomycotina</taxon>
        <taxon>Agaricomycetes</taxon>
        <taxon>Russulales</taxon>
        <taxon>Auriscalpiaceae</taxon>
        <taxon>Artomyces</taxon>
    </lineage>
</organism>
<evidence type="ECO:0000313" key="1">
    <source>
        <dbReference type="EMBL" id="KAI0062447.1"/>
    </source>
</evidence>
<reference evidence="1" key="2">
    <citation type="journal article" date="2022" name="New Phytol.">
        <title>Evolutionary transition to the ectomycorrhizal habit in the genomes of a hyperdiverse lineage of mushroom-forming fungi.</title>
        <authorList>
            <person name="Looney B."/>
            <person name="Miyauchi S."/>
            <person name="Morin E."/>
            <person name="Drula E."/>
            <person name="Courty P.E."/>
            <person name="Kohler A."/>
            <person name="Kuo A."/>
            <person name="LaButti K."/>
            <person name="Pangilinan J."/>
            <person name="Lipzen A."/>
            <person name="Riley R."/>
            <person name="Andreopoulos W."/>
            <person name="He G."/>
            <person name="Johnson J."/>
            <person name="Nolan M."/>
            <person name="Tritt A."/>
            <person name="Barry K.W."/>
            <person name="Grigoriev I.V."/>
            <person name="Nagy L.G."/>
            <person name="Hibbett D."/>
            <person name="Henrissat B."/>
            <person name="Matheny P.B."/>
            <person name="Labbe J."/>
            <person name="Martin F.M."/>
        </authorList>
    </citation>
    <scope>NUCLEOTIDE SEQUENCE</scope>
    <source>
        <strain evidence="1">HHB10654</strain>
    </source>
</reference>
<proteinExistence type="predicted"/>
<name>A0ACB8T1U4_9AGAM</name>
<protein>
    <submittedName>
        <fullName evidence="1">Uncharacterized protein</fullName>
    </submittedName>
</protein>
<gene>
    <name evidence="1" type="ORF">BV25DRAFT_1825440</name>
</gene>
<sequence length="91" mass="10070">MMTTTTEDSSASESDDATEKKSVDQGSSAREEYQQWLADYAEFQQDLEKLAQVAATDASEHRNYLDEAAILVAAIDRSLAENRALLNRVAI</sequence>
<keyword evidence="2" id="KW-1185">Reference proteome</keyword>
<accession>A0ACB8T1U4</accession>
<dbReference type="Proteomes" id="UP000814140">
    <property type="component" value="Unassembled WGS sequence"/>
</dbReference>